<gene>
    <name evidence="1" type="ORF">Cha6605_4885</name>
</gene>
<reference evidence="1 2" key="1">
    <citation type="submission" date="2012-05" db="EMBL/GenBank/DDBJ databases">
        <title>Finished chromosome of genome of Chamaesiphon sp. PCC 6605.</title>
        <authorList>
            <consortium name="US DOE Joint Genome Institute"/>
            <person name="Gugger M."/>
            <person name="Coursin T."/>
            <person name="Rippka R."/>
            <person name="Tandeau De Marsac N."/>
            <person name="Huntemann M."/>
            <person name="Wei C.-L."/>
            <person name="Han J."/>
            <person name="Detter J.C."/>
            <person name="Han C."/>
            <person name="Tapia R."/>
            <person name="Chen A."/>
            <person name="Kyrpides N."/>
            <person name="Mavromatis K."/>
            <person name="Markowitz V."/>
            <person name="Szeto E."/>
            <person name="Ivanova N."/>
            <person name="Pagani I."/>
            <person name="Pati A."/>
            <person name="Goodwin L."/>
            <person name="Nordberg H.P."/>
            <person name="Cantor M.N."/>
            <person name="Hua S.X."/>
            <person name="Woyke T."/>
            <person name="Kerfeld C.A."/>
        </authorList>
    </citation>
    <scope>NUCLEOTIDE SEQUENCE [LARGE SCALE GENOMIC DNA]</scope>
    <source>
        <strain evidence="2">ATCC 27169 / PCC 6605</strain>
    </source>
</reference>
<proteinExistence type="predicted"/>
<evidence type="ECO:0000313" key="1">
    <source>
        <dbReference type="EMBL" id="AFY95796.1"/>
    </source>
</evidence>
<accession>K9UN09</accession>
<keyword evidence="2" id="KW-1185">Reference proteome</keyword>
<dbReference type="Proteomes" id="UP000010366">
    <property type="component" value="Chromosome"/>
</dbReference>
<sequence>MNDVRVRIKEMMRRPIDAADFVPNTKTKGK</sequence>
<organism evidence="1 2">
    <name type="scientific">Chamaesiphon minutus (strain ATCC 27169 / PCC 6605)</name>
    <dbReference type="NCBI Taxonomy" id="1173020"/>
    <lineage>
        <taxon>Bacteria</taxon>
        <taxon>Bacillati</taxon>
        <taxon>Cyanobacteriota</taxon>
        <taxon>Cyanophyceae</taxon>
        <taxon>Gomontiellales</taxon>
        <taxon>Chamaesiphonaceae</taxon>
        <taxon>Chamaesiphon</taxon>
    </lineage>
</organism>
<protein>
    <submittedName>
        <fullName evidence="1">Uncharacterized protein</fullName>
    </submittedName>
</protein>
<evidence type="ECO:0000313" key="2">
    <source>
        <dbReference type="Proteomes" id="UP000010366"/>
    </source>
</evidence>
<dbReference type="HOGENOM" id="CLU_3402770_0_0_3"/>
<dbReference type="AlphaFoldDB" id="K9UN09"/>
<dbReference type="EMBL" id="CP003600">
    <property type="protein sequence ID" value="AFY95796.1"/>
    <property type="molecule type" value="Genomic_DNA"/>
</dbReference>
<name>K9UN09_CHAP6</name>
<dbReference type="KEGG" id="cmp:Cha6605_4885"/>